<sequence>MVANSMNSKGVNKNGLSILKKGGKKLRQKRDL</sequence>
<evidence type="ECO:0000313" key="3">
    <source>
        <dbReference type="Proteomes" id="UP000006525"/>
    </source>
</evidence>
<feature type="region of interest" description="Disordered" evidence="1">
    <location>
        <begin position="1"/>
        <end position="32"/>
    </location>
</feature>
<evidence type="ECO:0000256" key="1">
    <source>
        <dbReference type="SAM" id="MobiDB-lite"/>
    </source>
</evidence>
<organism evidence="2 3">
    <name type="scientific">Synechococcus phage S-ShM2</name>
    <dbReference type="NCBI Taxonomy" id="445683"/>
    <lineage>
        <taxon>Viruses</taxon>
        <taxon>Duplodnaviria</taxon>
        <taxon>Heunggongvirae</taxon>
        <taxon>Uroviricota</taxon>
        <taxon>Caudoviricetes</taxon>
        <taxon>Pantevenvirales</taxon>
        <taxon>Kyanoviridae</taxon>
        <taxon>Ahtivirus</taxon>
        <taxon>Ahtivirus sagseatwo</taxon>
    </lineage>
</organism>
<dbReference type="GeneID" id="10327173"/>
<proteinExistence type="predicted"/>
<name>E3SJR9_9CAUD</name>
<dbReference type="Proteomes" id="UP000006525">
    <property type="component" value="Segment"/>
</dbReference>
<evidence type="ECO:0000313" key="2">
    <source>
        <dbReference type="EMBL" id="ADO97629.1"/>
    </source>
</evidence>
<protein>
    <submittedName>
        <fullName evidence="2">Uncharacterized protein</fullName>
    </submittedName>
</protein>
<feature type="compositionally biased region" description="Basic residues" evidence="1">
    <location>
        <begin position="21"/>
        <end position="32"/>
    </location>
</feature>
<dbReference type="KEGG" id="vg:10327173"/>
<keyword evidence="3" id="KW-1185">Reference proteome</keyword>
<reference evidence="2 3" key="1">
    <citation type="journal article" date="2010" name="Environ. Microbiol.">
        <title>Genomic analysis of oceanic cyanobacterial myoviruses compared with T4-like myoviruses from diverse hosts and environments.</title>
        <authorList>
            <person name="Sullivan M.B."/>
            <person name="Huang K.H."/>
            <person name="Ignacio-Espinoza J.C."/>
            <person name="Berlin A.M."/>
            <person name="Kelly L."/>
            <person name="Weigele P.R."/>
            <person name="DeFrancesco A.S."/>
            <person name="Kern S.E."/>
            <person name="Thompson L.R."/>
            <person name="Young S."/>
            <person name="Yandava C."/>
            <person name="Fu R."/>
            <person name="Krastins B."/>
            <person name="Chase M."/>
            <person name="Sarracino D."/>
            <person name="Osburne M.S."/>
            <person name="Henn M.R."/>
            <person name="Chisholm S.W."/>
        </authorList>
    </citation>
    <scope>NUCLEOTIDE SEQUENCE [LARGE SCALE GENOMIC DNA]</scope>
    <source>
        <strain evidence="2">8102-4</strain>
    </source>
</reference>
<accession>E3SJR9</accession>
<dbReference type="RefSeq" id="YP_004322684.1">
    <property type="nucleotide sequence ID" value="NC_015281.1"/>
</dbReference>
<feature type="compositionally biased region" description="Polar residues" evidence="1">
    <location>
        <begin position="1"/>
        <end position="11"/>
    </location>
</feature>
<dbReference type="EMBL" id="GU071096">
    <property type="protein sequence ID" value="ADO97629.1"/>
    <property type="molecule type" value="Genomic_DNA"/>
</dbReference>
<gene>
    <name evidence="2" type="ORF">SShM2_018</name>
</gene>